<feature type="transmembrane region" description="Helical" evidence="1">
    <location>
        <begin position="28"/>
        <end position="48"/>
    </location>
</feature>
<accession>A0A6B0TR84</accession>
<reference evidence="2" key="1">
    <citation type="submission" date="2019-12" db="EMBL/GenBank/DDBJ databases">
        <title>An insight into the sialome of adult female Ixodes ricinus ticks feeding for 6 days.</title>
        <authorList>
            <person name="Perner J."/>
            <person name="Ribeiro J.M.C."/>
        </authorList>
    </citation>
    <scope>NUCLEOTIDE SEQUENCE</scope>
    <source>
        <strain evidence="2">Semi-engorged</strain>
        <tissue evidence="2">Salivary glands</tissue>
    </source>
</reference>
<keyword evidence="1" id="KW-0472">Membrane</keyword>
<sequence>MHVKALFLKAALGCKITSLVKAKPKYEVSIMFAASCFVVCYLLSSLIAKQCSPLLTKGWGRDLENSNF</sequence>
<keyword evidence="1" id="KW-0812">Transmembrane</keyword>
<organism evidence="2">
    <name type="scientific">Ixodes ricinus</name>
    <name type="common">Common tick</name>
    <name type="synonym">Acarus ricinus</name>
    <dbReference type="NCBI Taxonomy" id="34613"/>
    <lineage>
        <taxon>Eukaryota</taxon>
        <taxon>Metazoa</taxon>
        <taxon>Ecdysozoa</taxon>
        <taxon>Arthropoda</taxon>
        <taxon>Chelicerata</taxon>
        <taxon>Arachnida</taxon>
        <taxon>Acari</taxon>
        <taxon>Parasitiformes</taxon>
        <taxon>Ixodida</taxon>
        <taxon>Ixodoidea</taxon>
        <taxon>Ixodidae</taxon>
        <taxon>Ixodinae</taxon>
        <taxon>Ixodes</taxon>
    </lineage>
</organism>
<evidence type="ECO:0000256" key="1">
    <source>
        <dbReference type="SAM" id="Phobius"/>
    </source>
</evidence>
<evidence type="ECO:0000313" key="2">
    <source>
        <dbReference type="EMBL" id="MXU82412.1"/>
    </source>
</evidence>
<protein>
    <submittedName>
        <fullName evidence="2">Uncharacterized protein</fullName>
    </submittedName>
</protein>
<dbReference type="EMBL" id="GIFC01000329">
    <property type="protein sequence ID" value="MXU82412.1"/>
    <property type="molecule type" value="Transcribed_RNA"/>
</dbReference>
<name>A0A6B0TR84_IXORI</name>
<proteinExistence type="predicted"/>
<keyword evidence="1" id="KW-1133">Transmembrane helix</keyword>
<dbReference type="AlphaFoldDB" id="A0A6B0TR84"/>